<dbReference type="InterPro" id="IPR006175">
    <property type="entry name" value="YjgF/YER057c/UK114"/>
</dbReference>
<keyword evidence="3" id="KW-1185">Reference proteome</keyword>
<organism evidence="2 3">
    <name type="scientific">Clostridium amylolyticum</name>
    <dbReference type="NCBI Taxonomy" id="1121298"/>
    <lineage>
        <taxon>Bacteria</taxon>
        <taxon>Bacillati</taxon>
        <taxon>Bacillota</taxon>
        <taxon>Clostridia</taxon>
        <taxon>Eubacteriales</taxon>
        <taxon>Clostridiaceae</taxon>
        <taxon>Clostridium</taxon>
    </lineage>
</organism>
<protein>
    <submittedName>
        <fullName evidence="2">2-iminobutanoate/2-iminopropanoate deaminase</fullName>
    </submittedName>
</protein>
<dbReference type="FunFam" id="3.30.1330.40:FF:000001">
    <property type="entry name" value="L-PSP family endoribonuclease"/>
    <property type="match status" value="1"/>
</dbReference>
<evidence type="ECO:0000313" key="2">
    <source>
        <dbReference type="EMBL" id="SHI41745.1"/>
    </source>
</evidence>
<evidence type="ECO:0000256" key="1">
    <source>
        <dbReference type="ARBA" id="ARBA00010552"/>
    </source>
</evidence>
<dbReference type="AlphaFoldDB" id="A0A1M6AZ38"/>
<dbReference type="Pfam" id="PF01042">
    <property type="entry name" value="Ribonuc_L-PSP"/>
    <property type="match status" value="1"/>
</dbReference>
<dbReference type="InterPro" id="IPR019897">
    <property type="entry name" value="RidA_CS"/>
</dbReference>
<proteinExistence type="inferred from homology"/>
<comment type="similarity">
    <text evidence="1">Belongs to the RutC family.</text>
</comment>
<dbReference type="EMBL" id="FQZO01000001">
    <property type="protein sequence ID" value="SHI41745.1"/>
    <property type="molecule type" value="Genomic_DNA"/>
</dbReference>
<dbReference type="GO" id="GO:0005829">
    <property type="term" value="C:cytosol"/>
    <property type="evidence" value="ECO:0007669"/>
    <property type="project" value="TreeGrafter"/>
</dbReference>
<dbReference type="PANTHER" id="PTHR11803:SF39">
    <property type="entry name" value="2-IMINOBUTANOATE_2-IMINOPROPANOATE DEAMINASE"/>
    <property type="match status" value="1"/>
</dbReference>
<dbReference type="OrthoDB" id="9803101at2"/>
<dbReference type="NCBIfam" id="TIGR00004">
    <property type="entry name" value="Rid family detoxifying hydrolase"/>
    <property type="match status" value="1"/>
</dbReference>
<dbReference type="Gene3D" id="3.30.1330.40">
    <property type="entry name" value="RutC-like"/>
    <property type="match status" value="1"/>
</dbReference>
<sequence>MKKQIISTELAPKAIGPYSQGIKIGNMVYTSGQLPIDAATGIMETEIGKATAKCIENVKAILEEAGSSLDSVIKTLVFLENMDDFAAMNEVYGKYFNENPPARSCVQVAKLPKGAVVEIEVIALCD</sequence>
<dbReference type="STRING" id="1121298.SAMN05444401_0577"/>
<dbReference type="InterPro" id="IPR035959">
    <property type="entry name" value="RutC-like_sf"/>
</dbReference>
<evidence type="ECO:0000313" key="3">
    <source>
        <dbReference type="Proteomes" id="UP000184080"/>
    </source>
</evidence>
<dbReference type="PROSITE" id="PS01094">
    <property type="entry name" value="UPF0076"/>
    <property type="match status" value="1"/>
</dbReference>
<dbReference type="PANTHER" id="PTHR11803">
    <property type="entry name" value="2-IMINOBUTANOATE/2-IMINOPROPANOATE DEAMINASE RIDA"/>
    <property type="match status" value="1"/>
</dbReference>
<dbReference type="GO" id="GO:0019239">
    <property type="term" value="F:deaminase activity"/>
    <property type="evidence" value="ECO:0007669"/>
    <property type="project" value="TreeGrafter"/>
</dbReference>
<dbReference type="RefSeq" id="WP_073003695.1">
    <property type="nucleotide sequence ID" value="NZ_FQZO01000001.1"/>
</dbReference>
<gene>
    <name evidence="2" type="ORF">SAMN05444401_0577</name>
</gene>
<dbReference type="Proteomes" id="UP000184080">
    <property type="component" value="Unassembled WGS sequence"/>
</dbReference>
<dbReference type="CDD" id="cd00448">
    <property type="entry name" value="YjgF_YER057c_UK114_family"/>
    <property type="match status" value="1"/>
</dbReference>
<dbReference type="SUPFAM" id="SSF55298">
    <property type="entry name" value="YjgF-like"/>
    <property type="match status" value="1"/>
</dbReference>
<reference evidence="2 3" key="1">
    <citation type="submission" date="2016-11" db="EMBL/GenBank/DDBJ databases">
        <authorList>
            <person name="Jaros S."/>
            <person name="Januszkiewicz K."/>
            <person name="Wedrychowicz H."/>
        </authorList>
    </citation>
    <scope>NUCLEOTIDE SEQUENCE [LARGE SCALE GENOMIC DNA]</scope>
    <source>
        <strain evidence="2 3">DSM 21864</strain>
    </source>
</reference>
<dbReference type="InterPro" id="IPR006056">
    <property type="entry name" value="RidA"/>
</dbReference>
<accession>A0A1M6AZ38</accession>
<name>A0A1M6AZ38_9CLOT</name>